<dbReference type="PANTHER" id="PTHR31234:SF72">
    <property type="entry name" value="NDR1_HIN1-LIKE PROTEIN 6"/>
    <property type="match status" value="1"/>
</dbReference>
<comment type="subcellular location">
    <subcellularLocation>
        <location evidence="1">Membrane</location>
    </subcellularLocation>
</comment>
<evidence type="ECO:0000256" key="3">
    <source>
        <dbReference type="SAM" id="MobiDB-lite"/>
    </source>
</evidence>
<feature type="transmembrane region" description="Helical" evidence="4">
    <location>
        <begin position="64"/>
        <end position="89"/>
    </location>
</feature>
<evidence type="ECO:0000256" key="2">
    <source>
        <dbReference type="ARBA" id="ARBA00023136"/>
    </source>
</evidence>
<dbReference type="EMBL" id="CM010715">
    <property type="protein sequence ID" value="RZC46464.1"/>
    <property type="molecule type" value="Genomic_DNA"/>
</dbReference>
<sequence>MSGHHRVHPMDVETNTGGPPKYVMLSENGGDGGVRPPPYRRNIPRYHSTAQPYKKKGNCCLKCICCFYCFLFILIFGLSAFVFYIYAIYQPKMPTYKVDHIGIGAFDLQADFSLYTEFDVTVRAENPNERITIFYAPESSIAITYSDSTLCTGKIPTFKQGHQNVTFLDIVLKGKSEFGSGLQEALLDNRKTGKIPLLIIVRAPIVIEMGDLPLKQVTFLVNCSLVIDSLTPRKQVKILSTTYHGAIELS</sequence>
<protein>
    <recommendedName>
        <fullName evidence="7">Late embryogenesis abundant protein LEA-2 subgroup domain-containing protein</fullName>
    </recommendedName>
</protein>
<dbReference type="InterPro" id="IPR044839">
    <property type="entry name" value="NDR1-like"/>
</dbReference>
<dbReference type="PANTHER" id="PTHR31234">
    <property type="entry name" value="LATE EMBRYOGENESIS ABUNDANT (LEA) HYDROXYPROLINE-RICH GLYCOPROTEIN FAMILY"/>
    <property type="match status" value="1"/>
</dbReference>
<gene>
    <name evidence="5" type="ORF">C5167_039410</name>
</gene>
<dbReference type="Gramene" id="RZC46464">
    <property type="protein sequence ID" value="RZC46464"/>
    <property type="gene ID" value="C5167_039410"/>
</dbReference>
<keyword evidence="6" id="KW-1185">Reference proteome</keyword>
<evidence type="ECO:0008006" key="7">
    <source>
        <dbReference type="Google" id="ProtNLM"/>
    </source>
</evidence>
<dbReference type="AlphaFoldDB" id="A0A4Y7IC85"/>
<keyword evidence="2 4" id="KW-0472">Membrane</keyword>
<keyword evidence="4" id="KW-0812">Transmembrane</keyword>
<organism evidence="5 6">
    <name type="scientific">Papaver somniferum</name>
    <name type="common">Opium poppy</name>
    <dbReference type="NCBI Taxonomy" id="3469"/>
    <lineage>
        <taxon>Eukaryota</taxon>
        <taxon>Viridiplantae</taxon>
        <taxon>Streptophyta</taxon>
        <taxon>Embryophyta</taxon>
        <taxon>Tracheophyta</taxon>
        <taxon>Spermatophyta</taxon>
        <taxon>Magnoliopsida</taxon>
        <taxon>Ranunculales</taxon>
        <taxon>Papaveraceae</taxon>
        <taxon>Papaveroideae</taxon>
        <taxon>Papaver</taxon>
    </lineage>
</organism>
<accession>A0A4Y7IC85</accession>
<evidence type="ECO:0000313" key="5">
    <source>
        <dbReference type="EMBL" id="RZC46464.1"/>
    </source>
</evidence>
<evidence type="ECO:0000313" key="6">
    <source>
        <dbReference type="Proteomes" id="UP000316621"/>
    </source>
</evidence>
<dbReference type="Proteomes" id="UP000316621">
    <property type="component" value="Chromosome 1"/>
</dbReference>
<dbReference type="GO" id="GO:0098542">
    <property type="term" value="P:defense response to other organism"/>
    <property type="evidence" value="ECO:0007669"/>
    <property type="project" value="InterPro"/>
</dbReference>
<reference evidence="5 6" key="1">
    <citation type="journal article" date="2018" name="Science">
        <title>The opium poppy genome and morphinan production.</title>
        <authorList>
            <person name="Guo L."/>
            <person name="Winzer T."/>
            <person name="Yang X."/>
            <person name="Li Y."/>
            <person name="Ning Z."/>
            <person name="He Z."/>
            <person name="Teodor R."/>
            <person name="Lu Y."/>
            <person name="Bowser T.A."/>
            <person name="Graham I.A."/>
            <person name="Ye K."/>
        </authorList>
    </citation>
    <scope>NUCLEOTIDE SEQUENCE [LARGE SCALE GENOMIC DNA]</scope>
    <source>
        <strain evidence="6">cv. HN1</strain>
        <tissue evidence="5">Leaves</tissue>
    </source>
</reference>
<proteinExistence type="predicted"/>
<dbReference type="OMA" id="YGGEYYY"/>
<keyword evidence="4" id="KW-1133">Transmembrane helix</keyword>
<name>A0A4Y7IC85_PAPSO</name>
<evidence type="ECO:0000256" key="1">
    <source>
        <dbReference type="ARBA" id="ARBA00004370"/>
    </source>
</evidence>
<dbReference type="OrthoDB" id="778052at2759"/>
<dbReference type="GO" id="GO:0005886">
    <property type="term" value="C:plasma membrane"/>
    <property type="evidence" value="ECO:0007669"/>
    <property type="project" value="TreeGrafter"/>
</dbReference>
<evidence type="ECO:0000256" key="4">
    <source>
        <dbReference type="SAM" id="Phobius"/>
    </source>
</evidence>
<feature type="region of interest" description="Disordered" evidence="3">
    <location>
        <begin position="1"/>
        <end position="21"/>
    </location>
</feature>